<proteinExistence type="predicted"/>
<feature type="transmembrane region" description="Helical" evidence="2">
    <location>
        <begin position="20"/>
        <end position="38"/>
    </location>
</feature>
<evidence type="ECO:0000256" key="2">
    <source>
        <dbReference type="SAM" id="Phobius"/>
    </source>
</evidence>
<dbReference type="GO" id="GO:0016020">
    <property type="term" value="C:membrane"/>
    <property type="evidence" value="ECO:0007669"/>
    <property type="project" value="InterPro"/>
</dbReference>
<dbReference type="AlphaFoldDB" id="A0A967B533"/>
<reference evidence="3" key="1">
    <citation type="submission" date="2020-03" db="EMBL/GenBank/DDBJ databases">
        <title>Draft sequencing of Calidifontibacter sp. DB0510.</title>
        <authorList>
            <person name="Kim D.-U."/>
        </authorList>
    </citation>
    <scope>NUCLEOTIDE SEQUENCE</scope>
    <source>
        <strain evidence="3">DB0510</strain>
    </source>
</reference>
<dbReference type="EMBL" id="JAAOIV010000002">
    <property type="protein sequence ID" value="NHN54791.1"/>
    <property type="molecule type" value="Genomic_DNA"/>
</dbReference>
<feature type="compositionally biased region" description="Acidic residues" evidence="1">
    <location>
        <begin position="145"/>
        <end position="155"/>
    </location>
</feature>
<accession>A0A967B533</accession>
<keyword evidence="2" id="KW-0812">Transmembrane</keyword>
<protein>
    <submittedName>
        <fullName evidence="3">FxsA family protein</fullName>
    </submittedName>
</protein>
<keyword evidence="4" id="KW-1185">Reference proteome</keyword>
<name>A0A967B533_9MICO</name>
<keyword evidence="2" id="KW-1133">Transmembrane helix</keyword>
<dbReference type="PANTHER" id="PTHR35335:SF1">
    <property type="entry name" value="UPF0716 PROTEIN FXSA"/>
    <property type="match status" value="1"/>
</dbReference>
<evidence type="ECO:0000313" key="4">
    <source>
        <dbReference type="Proteomes" id="UP000744769"/>
    </source>
</evidence>
<dbReference type="Proteomes" id="UP000744769">
    <property type="component" value="Unassembled WGS sequence"/>
</dbReference>
<gene>
    <name evidence="3" type="ORF">G9U51_03210</name>
</gene>
<evidence type="ECO:0000313" key="3">
    <source>
        <dbReference type="EMBL" id="NHN54791.1"/>
    </source>
</evidence>
<feature type="compositionally biased region" description="Low complexity" evidence="1">
    <location>
        <begin position="120"/>
        <end position="132"/>
    </location>
</feature>
<organism evidence="3 4">
    <name type="scientific">Metallococcus carri</name>
    <dbReference type="NCBI Taxonomy" id="1656884"/>
    <lineage>
        <taxon>Bacteria</taxon>
        <taxon>Bacillati</taxon>
        <taxon>Actinomycetota</taxon>
        <taxon>Actinomycetes</taxon>
        <taxon>Micrococcales</taxon>
        <taxon>Dermacoccaceae</taxon>
        <taxon>Metallococcus</taxon>
    </lineage>
</organism>
<dbReference type="NCBIfam" id="NF008528">
    <property type="entry name" value="PRK11463.1-2"/>
    <property type="match status" value="1"/>
</dbReference>
<sequence>MVAPIVEIAVIVAVGRTIGGWQTFGLLLIWSLIGAWLVRREWGHAWGALSTALRTGAMPARELSDAALVLVGGVLLLTPGFVTDLFGLFLLLPFTRPVSRGILQAAVARRVLAGAGPAFPGGMPYAGPGADPRSGRPQRSPASDDVIEGEIVDED</sequence>
<evidence type="ECO:0000256" key="1">
    <source>
        <dbReference type="SAM" id="MobiDB-lite"/>
    </source>
</evidence>
<feature type="transmembrane region" description="Helical" evidence="2">
    <location>
        <begin position="67"/>
        <end position="92"/>
    </location>
</feature>
<comment type="caution">
    <text evidence="3">The sequence shown here is derived from an EMBL/GenBank/DDBJ whole genome shotgun (WGS) entry which is preliminary data.</text>
</comment>
<dbReference type="InterPro" id="IPR007313">
    <property type="entry name" value="FxsA"/>
</dbReference>
<feature type="region of interest" description="Disordered" evidence="1">
    <location>
        <begin position="120"/>
        <end position="155"/>
    </location>
</feature>
<dbReference type="PANTHER" id="PTHR35335">
    <property type="entry name" value="UPF0716 PROTEIN FXSA"/>
    <property type="match status" value="1"/>
</dbReference>
<keyword evidence="2" id="KW-0472">Membrane</keyword>
<dbReference type="Pfam" id="PF04186">
    <property type="entry name" value="FxsA"/>
    <property type="match status" value="1"/>
</dbReference>